<sequence>MQQRHDHKCRFAEIFAEIPWERLSQAYYRTVALTNALGPPLLGHQTALGWERLLVIYQTLFDLGSWPISSKFLLPRSCQQPGKKCKPAEKTNDQKSEDPVPSYPLLSGCGHNCDFERQLSWRYEWNTNTVQRNILSYNYTGLGKLKFLGQTFIPAQLRHKSPKDFRITEVSVVPEFALLRTKSITLGVATAAKHVQYTIRGVQHYYLQDTQQQDGRTADLQRD</sequence>
<protein>
    <submittedName>
        <fullName evidence="2">Uncharacterized protein</fullName>
    </submittedName>
</protein>
<name>A0A226NN46_CALSU</name>
<feature type="region of interest" description="Disordered" evidence="1">
    <location>
        <begin position="80"/>
        <end position="99"/>
    </location>
</feature>
<dbReference type="Proteomes" id="UP000198323">
    <property type="component" value="Unassembled WGS sequence"/>
</dbReference>
<dbReference type="AlphaFoldDB" id="A0A226NN46"/>
<proteinExistence type="predicted"/>
<evidence type="ECO:0000313" key="3">
    <source>
        <dbReference type="Proteomes" id="UP000198323"/>
    </source>
</evidence>
<dbReference type="EMBL" id="MCFN01000006">
    <property type="protein sequence ID" value="OXB68941.1"/>
    <property type="molecule type" value="Genomic_DNA"/>
</dbReference>
<reference evidence="2 3" key="1">
    <citation type="submission" date="2016-07" db="EMBL/GenBank/DDBJ databases">
        <title>Disparate Historic Effective Population Sizes Predicted by Modern Levels of Genome Diversity for the Scaled Quail (Callipepla squamata) and the Northern Bobwhite (Colinus virginianus): Inferences from First and Second Generation Draft Genome Assemblies for Sympatric New World Quail.</title>
        <authorList>
            <person name="Oldeschulte D.L."/>
            <person name="Halley Y.A."/>
            <person name="Bhattarai E.K."/>
            <person name="Brashear W.A."/>
            <person name="Hill J."/>
            <person name="Metz R.P."/>
            <person name="Johnson C.D."/>
            <person name="Rollins D."/>
            <person name="Peterson M.J."/>
            <person name="Bickhart D.M."/>
            <person name="Decker J.E."/>
            <person name="Seabury C.M."/>
        </authorList>
    </citation>
    <scope>NUCLEOTIDE SEQUENCE [LARGE SCALE GENOMIC DNA]</scope>
    <source>
        <strain evidence="2 3">Texas</strain>
        <tissue evidence="2">Leg muscle</tissue>
    </source>
</reference>
<organism evidence="2 3">
    <name type="scientific">Callipepla squamata</name>
    <name type="common">Scaled quail</name>
    <dbReference type="NCBI Taxonomy" id="9009"/>
    <lineage>
        <taxon>Eukaryota</taxon>
        <taxon>Metazoa</taxon>
        <taxon>Chordata</taxon>
        <taxon>Craniata</taxon>
        <taxon>Vertebrata</taxon>
        <taxon>Euteleostomi</taxon>
        <taxon>Archelosauria</taxon>
        <taxon>Archosauria</taxon>
        <taxon>Dinosauria</taxon>
        <taxon>Saurischia</taxon>
        <taxon>Theropoda</taxon>
        <taxon>Coelurosauria</taxon>
        <taxon>Aves</taxon>
        <taxon>Neognathae</taxon>
        <taxon>Galloanserae</taxon>
        <taxon>Galliformes</taxon>
        <taxon>Odontophoridae</taxon>
        <taxon>Callipepla</taxon>
    </lineage>
</organism>
<accession>A0A226NN46</accession>
<evidence type="ECO:0000256" key="1">
    <source>
        <dbReference type="SAM" id="MobiDB-lite"/>
    </source>
</evidence>
<feature type="compositionally biased region" description="Basic and acidic residues" evidence="1">
    <location>
        <begin position="86"/>
        <end position="98"/>
    </location>
</feature>
<comment type="caution">
    <text evidence="2">The sequence shown here is derived from an EMBL/GenBank/DDBJ whole genome shotgun (WGS) entry which is preliminary data.</text>
</comment>
<evidence type="ECO:0000313" key="2">
    <source>
        <dbReference type="EMBL" id="OXB68941.1"/>
    </source>
</evidence>
<keyword evidence="3" id="KW-1185">Reference proteome</keyword>
<gene>
    <name evidence="2" type="ORF">ASZ78_003410</name>
</gene>